<dbReference type="InterPro" id="IPR003439">
    <property type="entry name" value="ABC_transporter-like_ATP-bd"/>
</dbReference>
<dbReference type="InterPro" id="IPR036640">
    <property type="entry name" value="ABC1_TM_sf"/>
</dbReference>
<reference evidence="12" key="1">
    <citation type="journal article" date="2019" name="Genome Biol. Evol.">
        <title>The Rhododendron genome and chromosomal organization provide insight into shared whole-genome duplications across the heath family (Ericaceae).</title>
        <authorList>
            <person name="Soza V.L."/>
            <person name="Lindsley D."/>
            <person name="Waalkes A."/>
            <person name="Ramage E."/>
            <person name="Patwardhan R.P."/>
            <person name="Burton J.N."/>
            <person name="Adey A."/>
            <person name="Kumar A."/>
            <person name="Qiu R."/>
            <person name="Shendure J."/>
            <person name="Hall B."/>
        </authorList>
    </citation>
    <scope>NUCLEOTIDE SEQUENCE</scope>
    <source>
        <strain evidence="12">RSF 1966-606</strain>
    </source>
</reference>
<dbReference type="SUPFAM" id="SSF52540">
    <property type="entry name" value="P-loop containing nucleoside triphosphate hydrolases"/>
    <property type="match status" value="2"/>
</dbReference>
<feature type="domain" description="ABC transporter" evidence="11">
    <location>
        <begin position="123"/>
        <end position="355"/>
    </location>
</feature>
<feature type="compositionally biased region" description="Basic and acidic residues" evidence="9">
    <location>
        <begin position="153"/>
        <end position="163"/>
    </location>
</feature>
<comment type="similarity">
    <text evidence="2">Belongs to the ABC transporter superfamily. ABCB family. Multidrug resistance exporter (TC 3.A.1.201) subfamily.</text>
</comment>
<dbReference type="GO" id="GO:0090374">
    <property type="term" value="P:oligopeptide export from mitochondrion"/>
    <property type="evidence" value="ECO:0007669"/>
    <property type="project" value="TreeGrafter"/>
</dbReference>
<dbReference type="OrthoDB" id="6500128at2759"/>
<dbReference type="Gene3D" id="1.20.1560.10">
    <property type="entry name" value="ABC transporter type 1, transmembrane domain"/>
    <property type="match status" value="2"/>
</dbReference>
<dbReference type="GO" id="GO:0015421">
    <property type="term" value="F:ABC-type oligopeptide transporter activity"/>
    <property type="evidence" value="ECO:0007669"/>
    <property type="project" value="TreeGrafter"/>
</dbReference>
<feature type="non-terminal residue" evidence="12">
    <location>
        <position position="1"/>
    </location>
</feature>
<evidence type="ECO:0000256" key="4">
    <source>
        <dbReference type="ARBA" id="ARBA00022692"/>
    </source>
</evidence>
<evidence type="ECO:0000256" key="8">
    <source>
        <dbReference type="ARBA" id="ARBA00023180"/>
    </source>
</evidence>
<keyword evidence="7 10" id="KW-0472">Membrane</keyword>
<name>A0A6A4LY69_9ERIC</name>
<evidence type="ECO:0000256" key="5">
    <source>
        <dbReference type="ARBA" id="ARBA00022737"/>
    </source>
</evidence>
<comment type="subcellular location">
    <subcellularLocation>
        <location evidence="1">Membrane</location>
        <topology evidence="1">Multi-pass membrane protein</topology>
    </subcellularLocation>
</comment>
<dbReference type="Pfam" id="PF00005">
    <property type="entry name" value="ABC_tran"/>
    <property type="match status" value="2"/>
</dbReference>
<evidence type="ECO:0000256" key="7">
    <source>
        <dbReference type="ARBA" id="ARBA00023136"/>
    </source>
</evidence>
<keyword evidence="5" id="KW-0677">Repeat</keyword>
<keyword evidence="4 10" id="KW-0812">Transmembrane</keyword>
<evidence type="ECO:0000256" key="2">
    <source>
        <dbReference type="ARBA" id="ARBA00007577"/>
    </source>
</evidence>
<dbReference type="PANTHER" id="PTHR43394">
    <property type="entry name" value="ATP-DEPENDENT PERMEASE MDL1, MITOCHONDRIAL"/>
    <property type="match status" value="1"/>
</dbReference>
<dbReference type="GO" id="GO:0005743">
    <property type="term" value="C:mitochondrial inner membrane"/>
    <property type="evidence" value="ECO:0007669"/>
    <property type="project" value="TreeGrafter"/>
</dbReference>
<dbReference type="GO" id="GO:0005524">
    <property type="term" value="F:ATP binding"/>
    <property type="evidence" value="ECO:0007669"/>
    <property type="project" value="InterPro"/>
</dbReference>
<evidence type="ECO:0000256" key="6">
    <source>
        <dbReference type="ARBA" id="ARBA00022989"/>
    </source>
</evidence>
<keyword evidence="8" id="KW-0325">Glycoprotein</keyword>
<dbReference type="AlphaFoldDB" id="A0A6A4LY69"/>
<keyword evidence="3" id="KW-0813">Transport</keyword>
<gene>
    <name evidence="12" type="ORF">C3L33_07767</name>
</gene>
<dbReference type="InterPro" id="IPR027417">
    <property type="entry name" value="P-loop_NTPase"/>
</dbReference>
<dbReference type="PROSITE" id="PS50893">
    <property type="entry name" value="ABC_TRANSPORTER_2"/>
    <property type="match status" value="1"/>
</dbReference>
<evidence type="ECO:0000256" key="3">
    <source>
        <dbReference type="ARBA" id="ARBA00022448"/>
    </source>
</evidence>
<dbReference type="EMBL" id="QEFC01001084">
    <property type="protein sequence ID" value="KAE9460329.1"/>
    <property type="molecule type" value="Genomic_DNA"/>
</dbReference>
<accession>A0A6A4LY69</accession>
<evidence type="ECO:0000256" key="9">
    <source>
        <dbReference type="SAM" id="MobiDB-lite"/>
    </source>
</evidence>
<comment type="caution">
    <text evidence="12">The sequence shown here is derived from an EMBL/GenBank/DDBJ whole genome shotgun (WGS) entry which is preliminary data.</text>
</comment>
<organism evidence="12">
    <name type="scientific">Rhododendron williamsianum</name>
    <dbReference type="NCBI Taxonomy" id="262921"/>
    <lineage>
        <taxon>Eukaryota</taxon>
        <taxon>Viridiplantae</taxon>
        <taxon>Streptophyta</taxon>
        <taxon>Embryophyta</taxon>
        <taxon>Tracheophyta</taxon>
        <taxon>Spermatophyta</taxon>
        <taxon>Magnoliopsida</taxon>
        <taxon>eudicotyledons</taxon>
        <taxon>Gunneridae</taxon>
        <taxon>Pentapetalae</taxon>
        <taxon>asterids</taxon>
        <taxon>Ericales</taxon>
        <taxon>Ericaceae</taxon>
        <taxon>Ericoideae</taxon>
        <taxon>Rhodoreae</taxon>
        <taxon>Rhododendron</taxon>
    </lineage>
</organism>
<keyword evidence="6 10" id="KW-1133">Transmembrane helix</keyword>
<feature type="transmembrane region" description="Helical" evidence="10">
    <location>
        <begin position="192"/>
        <end position="216"/>
    </location>
</feature>
<dbReference type="PANTHER" id="PTHR43394:SF16">
    <property type="entry name" value="ABC TRANSPORTER B FAMILY MEMBER 4-LIKE ISOFORM X1"/>
    <property type="match status" value="1"/>
</dbReference>
<feature type="region of interest" description="Disordered" evidence="9">
    <location>
        <begin position="143"/>
        <end position="163"/>
    </location>
</feature>
<dbReference type="Gene3D" id="3.40.50.300">
    <property type="entry name" value="P-loop containing nucleotide triphosphate hydrolases"/>
    <property type="match status" value="2"/>
</dbReference>
<proteinExistence type="inferred from homology"/>
<evidence type="ECO:0000256" key="10">
    <source>
        <dbReference type="SAM" id="Phobius"/>
    </source>
</evidence>
<dbReference type="GO" id="GO:0016887">
    <property type="term" value="F:ATP hydrolysis activity"/>
    <property type="evidence" value="ECO:0007669"/>
    <property type="project" value="InterPro"/>
</dbReference>
<evidence type="ECO:0000313" key="12">
    <source>
        <dbReference type="EMBL" id="KAE9460329.1"/>
    </source>
</evidence>
<sequence length="358" mass="38935">QRFYDPQSGEVLIDGINLKEFQLKWVREKIGLVSQEPVLFTCSIKDNIAYGKDEATLEEIKAAVGLANAAKFIDKLPQGLDAMVGEHGTQLSGGQKQRVAIARAIIKDPHILLLDEATSALDVESERIVQEALDRIMQGKIVEKGNSSRHQRSSLENKDSEQDIVEKQEPTINGKSSKVPLRRLAHLNKPEVPALIAGALAAIISGSILPIFGLLISNIMYEEASQVASDAVGSIRTVASFCAEGKVRVSSASQFLVYAGSFYTGAKLVKDEKTTFATGGGQKQRVAIARAMVKSPKILLLDEATSALDAGSERVVQDALDRVMVNRTTVVVTHRLSTIKNRCDRGAQERYHSRDGKS</sequence>
<evidence type="ECO:0000259" key="11">
    <source>
        <dbReference type="PROSITE" id="PS50893"/>
    </source>
</evidence>
<protein>
    <recommendedName>
        <fullName evidence="11">ABC transporter domain-containing protein</fullName>
    </recommendedName>
</protein>
<evidence type="ECO:0000256" key="1">
    <source>
        <dbReference type="ARBA" id="ARBA00004141"/>
    </source>
</evidence>
<dbReference type="InterPro" id="IPR039421">
    <property type="entry name" value="Type_1_exporter"/>
</dbReference>